<dbReference type="SUPFAM" id="SSF46785">
    <property type="entry name" value="Winged helix' DNA-binding domain"/>
    <property type="match status" value="1"/>
</dbReference>
<feature type="coiled-coil region" evidence="4">
    <location>
        <begin position="101"/>
        <end position="132"/>
    </location>
</feature>
<evidence type="ECO:0000259" key="5">
    <source>
        <dbReference type="PROSITE" id="PS50250"/>
    </source>
</evidence>
<evidence type="ECO:0000256" key="2">
    <source>
        <dbReference type="ARBA" id="ARBA00014932"/>
    </source>
</evidence>
<dbReference type="InterPro" id="IPR049549">
    <property type="entry name" value="RPN7_PSMD6_C"/>
</dbReference>
<dbReference type="EMBL" id="CAXKWB010041268">
    <property type="protein sequence ID" value="CAL4156094.1"/>
    <property type="molecule type" value="Genomic_DNA"/>
</dbReference>
<evidence type="ECO:0000313" key="6">
    <source>
        <dbReference type="EMBL" id="CAL4156094.1"/>
    </source>
</evidence>
<name>A0AAV2S2T0_MEGNR</name>
<evidence type="ECO:0000256" key="4">
    <source>
        <dbReference type="SAM" id="Coils"/>
    </source>
</evidence>
<keyword evidence="7" id="KW-1185">Reference proteome</keyword>
<dbReference type="Pfam" id="PF01399">
    <property type="entry name" value="PCI"/>
    <property type="match status" value="1"/>
</dbReference>
<dbReference type="InterPro" id="IPR036390">
    <property type="entry name" value="WH_DNA-bd_sf"/>
</dbReference>
<dbReference type="Gene3D" id="1.25.40.570">
    <property type="match status" value="1"/>
</dbReference>
<dbReference type="Pfam" id="PF10602">
    <property type="entry name" value="RPN7"/>
    <property type="match status" value="1"/>
</dbReference>
<evidence type="ECO:0000256" key="1">
    <source>
        <dbReference type="ARBA" id="ARBA00005717"/>
    </source>
</evidence>
<accession>A0AAV2S2T0</accession>
<dbReference type="PANTHER" id="PTHR14145">
    <property type="entry name" value="26S PROTESOME SUBUNIT 6"/>
    <property type="match status" value="1"/>
</dbReference>
<dbReference type="Proteomes" id="UP001497623">
    <property type="component" value="Unassembled WGS sequence"/>
</dbReference>
<dbReference type="SMART" id="SM00088">
    <property type="entry name" value="PINT"/>
    <property type="match status" value="1"/>
</dbReference>
<comment type="caution">
    <text evidence="6">The sequence shown here is derived from an EMBL/GenBank/DDBJ whole genome shotgun (WGS) entry which is preliminary data.</text>
</comment>
<evidence type="ECO:0000313" key="7">
    <source>
        <dbReference type="Proteomes" id="UP001497623"/>
    </source>
</evidence>
<sequence length="431" mass="50419">MEGVPGGLPFSEGFLSGTFRSCWVLKDFITLALHAMTKRTGLQEDDNLELCQIVFSGPWEGFQNPRKKKNQQSPEIKIDDMAKFYEECCHDLGWKMDKGLLERMKKENETQLKTLNDAIDEAETSMGETEIREANLKKAEYLSRIGEKEDAVKAFTKTYDKTVSLGQRLDLVFHNIRLGLFYIDHSLITRNLEKAKSLIEEGGDWDRRNRLKVYEGVYSMAVRDFKKAAELFLDTISTFTSYELMDYSRFVGYTVLVCMIALPRNDLRTKVVKGSEIQEVMHSSQDLRSYLNSLYECQYHTFFQKLSWVEEELRHDRLLAPHYRYYVREMRILAYTQLLESYRSLTLQYMATAFGVSTEFMDRELSRYITAGRLHCKIDKVGGIVETNRPDSKNWQYQAVVKQGDILLNRVQKLSRPWFPSYIFVEHMSYI</sequence>
<keyword evidence="3" id="KW-0647">Proteasome</keyword>
<dbReference type="GO" id="GO:0005838">
    <property type="term" value="C:proteasome regulatory particle"/>
    <property type="evidence" value="ECO:0007669"/>
    <property type="project" value="TreeGrafter"/>
</dbReference>
<gene>
    <name evidence="6" type="ORF">MNOR_LOCUS31657</name>
</gene>
<feature type="domain" description="PCI" evidence="5">
    <location>
        <begin position="224"/>
        <end position="392"/>
    </location>
</feature>
<dbReference type="Pfam" id="PF21154">
    <property type="entry name" value="RPN7_PSMD6_C"/>
    <property type="match status" value="1"/>
</dbReference>
<dbReference type="PROSITE" id="PS50250">
    <property type="entry name" value="PCI"/>
    <property type="match status" value="1"/>
</dbReference>
<dbReference type="InterPro" id="IPR045135">
    <property type="entry name" value="Rpn7_N"/>
</dbReference>
<keyword evidence="4" id="KW-0175">Coiled coil</keyword>
<reference evidence="6 7" key="1">
    <citation type="submission" date="2024-05" db="EMBL/GenBank/DDBJ databases">
        <authorList>
            <person name="Wallberg A."/>
        </authorList>
    </citation>
    <scope>NUCLEOTIDE SEQUENCE [LARGE SCALE GENOMIC DNA]</scope>
</reference>
<dbReference type="AlphaFoldDB" id="A0AAV2S2T0"/>
<dbReference type="PANTHER" id="PTHR14145:SF1">
    <property type="entry name" value="26S PROTEASOME NON-ATPASE REGULATORY SUBUNIT 6"/>
    <property type="match status" value="1"/>
</dbReference>
<organism evidence="6 7">
    <name type="scientific">Meganyctiphanes norvegica</name>
    <name type="common">Northern krill</name>
    <name type="synonym">Thysanopoda norvegica</name>
    <dbReference type="NCBI Taxonomy" id="48144"/>
    <lineage>
        <taxon>Eukaryota</taxon>
        <taxon>Metazoa</taxon>
        <taxon>Ecdysozoa</taxon>
        <taxon>Arthropoda</taxon>
        <taxon>Crustacea</taxon>
        <taxon>Multicrustacea</taxon>
        <taxon>Malacostraca</taxon>
        <taxon>Eumalacostraca</taxon>
        <taxon>Eucarida</taxon>
        <taxon>Euphausiacea</taxon>
        <taxon>Euphausiidae</taxon>
        <taxon>Meganyctiphanes</taxon>
    </lineage>
</organism>
<dbReference type="InterPro" id="IPR019585">
    <property type="entry name" value="Rpn7/CSN1"/>
</dbReference>
<dbReference type="GO" id="GO:0043161">
    <property type="term" value="P:proteasome-mediated ubiquitin-dependent protein catabolic process"/>
    <property type="evidence" value="ECO:0007669"/>
    <property type="project" value="TreeGrafter"/>
</dbReference>
<evidence type="ECO:0000256" key="3">
    <source>
        <dbReference type="ARBA" id="ARBA00022942"/>
    </source>
</evidence>
<feature type="non-terminal residue" evidence="6">
    <location>
        <position position="431"/>
    </location>
</feature>
<dbReference type="InterPro" id="IPR000717">
    <property type="entry name" value="PCI_dom"/>
</dbReference>
<comment type="similarity">
    <text evidence="1">Belongs to the proteasome subunit S10 family.</text>
</comment>
<proteinExistence type="inferred from homology"/>
<protein>
    <recommendedName>
        <fullName evidence="2">26S proteasome non-ATPase regulatory subunit 6</fullName>
    </recommendedName>
</protein>
<dbReference type="FunFam" id="1.25.40.570:FF:000005">
    <property type="entry name" value="26S proteasome regulatory subunit N7"/>
    <property type="match status" value="1"/>
</dbReference>